<keyword evidence="5 11" id="KW-0297">G-protein coupled receptor</keyword>
<feature type="domain" description="G-protein coupled receptors family 1 profile" evidence="13">
    <location>
        <begin position="50"/>
        <end position="312"/>
    </location>
</feature>
<dbReference type="InterPro" id="IPR050569">
    <property type="entry name" value="TAAR"/>
</dbReference>
<dbReference type="Ensembl" id="ENSLACT00000001508.1">
    <property type="protein sequence ID" value="ENSLACP00000001495.1"/>
    <property type="gene ID" value="ENSLACG00000001339.1"/>
</dbReference>
<dbReference type="STRING" id="7897.ENSLACP00000001495"/>
<keyword evidence="2" id="KW-1003">Cell membrane</keyword>
<keyword evidence="7" id="KW-1015">Disulfide bond</keyword>
<evidence type="ECO:0000256" key="9">
    <source>
        <dbReference type="ARBA" id="ARBA00023180"/>
    </source>
</evidence>
<protein>
    <submittedName>
        <fullName evidence="14">Trace amine associated receptor 13e</fullName>
    </submittedName>
</protein>
<dbReference type="GO" id="GO:0005886">
    <property type="term" value="C:plasma membrane"/>
    <property type="evidence" value="ECO:0007669"/>
    <property type="project" value="UniProtKB-SubCell"/>
</dbReference>
<comment type="similarity">
    <text evidence="11">Belongs to the G-protein coupled receptor 1 family.</text>
</comment>
<name>H2ZVS4_LATCH</name>
<dbReference type="SUPFAM" id="SSF81321">
    <property type="entry name" value="Family A G protein-coupled receptor-like"/>
    <property type="match status" value="1"/>
</dbReference>
<dbReference type="HOGENOM" id="CLU_009579_11_0_1"/>
<dbReference type="Gene3D" id="1.20.1070.10">
    <property type="entry name" value="Rhodopsin 7-helix transmembrane proteins"/>
    <property type="match status" value="1"/>
</dbReference>
<evidence type="ECO:0000256" key="11">
    <source>
        <dbReference type="RuleBase" id="RU000688"/>
    </source>
</evidence>
<dbReference type="InParanoid" id="H2ZVS4"/>
<evidence type="ECO:0000256" key="3">
    <source>
        <dbReference type="ARBA" id="ARBA00022692"/>
    </source>
</evidence>
<keyword evidence="10 11" id="KW-0807">Transducer</keyword>
<dbReference type="PROSITE" id="PS00237">
    <property type="entry name" value="G_PROTEIN_RECEP_F1_1"/>
    <property type="match status" value="1"/>
</dbReference>
<gene>
    <name evidence="14" type="primary">LOC102362844</name>
</gene>
<dbReference type="eggNOG" id="KOG3656">
    <property type="taxonomic scope" value="Eukaryota"/>
</dbReference>
<dbReference type="AlphaFoldDB" id="H2ZVS4"/>
<dbReference type="GO" id="GO:0001594">
    <property type="term" value="F:trace-amine receptor activity"/>
    <property type="evidence" value="ECO:0007669"/>
    <property type="project" value="InterPro"/>
</dbReference>
<feature type="transmembrane region" description="Helical" evidence="12">
    <location>
        <begin position="70"/>
        <end position="92"/>
    </location>
</feature>
<dbReference type="FunFam" id="1.20.1070.10:FF:000030">
    <property type="entry name" value="trace amine-associated receptor 1"/>
    <property type="match status" value="1"/>
</dbReference>
<reference evidence="15" key="1">
    <citation type="submission" date="2011-08" db="EMBL/GenBank/DDBJ databases">
        <title>The draft genome of Latimeria chalumnae.</title>
        <authorList>
            <person name="Di Palma F."/>
            <person name="Alfoldi J."/>
            <person name="Johnson J."/>
            <person name="Berlin A."/>
            <person name="Gnerre S."/>
            <person name="Jaffe D."/>
            <person name="MacCallum I."/>
            <person name="Young S."/>
            <person name="Walker B.J."/>
            <person name="Lander E."/>
            <person name="Lindblad-Toh K."/>
        </authorList>
    </citation>
    <scope>NUCLEOTIDE SEQUENCE [LARGE SCALE GENOMIC DNA]</scope>
    <source>
        <strain evidence="15">Wild caught</strain>
    </source>
</reference>
<dbReference type="PROSITE" id="PS50262">
    <property type="entry name" value="G_PROTEIN_RECEP_F1_2"/>
    <property type="match status" value="1"/>
</dbReference>
<dbReference type="InterPro" id="IPR000276">
    <property type="entry name" value="GPCR_Rhodpsn"/>
</dbReference>
<reference evidence="14" key="2">
    <citation type="submission" date="2025-08" db="UniProtKB">
        <authorList>
            <consortium name="Ensembl"/>
        </authorList>
    </citation>
    <scope>IDENTIFICATION</scope>
</reference>
<evidence type="ECO:0000256" key="7">
    <source>
        <dbReference type="ARBA" id="ARBA00023157"/>
    </source>
</evidence>
<dbReference type="EMBL" id="AFYH01267253">
    <property type="status" value="NOT_ANNOTATED_CDS"/>
    <property type="molecule type" value="Genomic_DNA"/>
</dbReference>
<dbReference type="Pfam" id="PF00001">
    <property type="entry name" value="7tm_1"/>
    <property type="match status" value="1"/>
</dbReference>
<evidence type="ECO:0000256" key="2">
    <source>
        <dbReference type="ARBA" id="ARBA00022475"/>
    </source>
</evidence>
<evidence type="ECO:0000256" key="5">
    <source>
        <dbReference type="ARBA" id="ARBA00023040"/>
    </source>
</evidence>
<feature type="transmembrane region" description="Helical" evidence="12">
    <location>
        <begin position="112"/>
        <end position="133"/>
    </location>
</feature>
<evidence type="ECO:0000256" key="6">
    <source>
        <dbReference type="ARBA" id="ARBA00023136"/>
    </source>
</evidence>
<accession>H2ZVS4</accession>
<keyword evidence="9" id="KW-0325">Glycoprotein</keyword>
<keyword evidence="4 12" id="KW-1133">Transmembrane helix</keyword>
<keyword evidence="15" id="KW-1185">Reference proteome</keyword>
<keyword evidence="6 12" id="KW-0472">Membrane</keyword>
<keyword evidence="8 11" id="KW-0675">Receptor</keyword>
<dbReference type="InterPro" id="IPR009132">
    <property type="entry name" value="TAAR_fam"/>
</dbReference>
<feature type="transmembrane region" description="Helical" evidence="12">
    <location>
        <begin position="297"/>
        <end position="319"/>
    </location>
</feature>
<evidence type="ECO:0000256" key="8">
    <source>
        <dbReference type="ARBA" id="ARBA00023170"/>
    </source>
</evidence>
<sequence>MNVSEFHDLEALQYCFDTFNGSCPKELRSTAIQVLLYILFLGAILITICGNLVVIISISHFKQLHSPTNLLVLSLAMTDLLLGLLVMPFSMIRSVETCWYFGDIFCLLHSSFDMLLTSVSIYHLIFIAVDRYYAVCKPLLYSTKITIPVAGVFVATSWVVSVLNIYGLLYSKDHSEGMEDYIASISCQGNCILLYNELWRTLDSLLAFFIPCSVMIGLYTKVFIVARRHARFVNCIAEKNSSLNIKGKFSRNKETKAAKTLGIVMGVFVLCWLPFFLNSIIDPHIGFSTPEKVFDTLLWLGYFNSTFNPIIYAFFYPWFQKALKLILTLRIFRYDSSTFILFTE</sequence>
<evidence type="ECO:0000313" key="14">
    <source>
        <dbReference type="Ensembl" id="ENSLACP00000001495.1"/>
    </source>
</evidence>
<keyword evidence="3 11" id="KW-0812">Transmembrane</keyword>
<dbReference type="FunCoup" id="H2ZVS4">
    <property type="interactions" value="339"/>
</dbReference>
<dbReference type="PRINTS" id="PR00237">
    <property type="entry name" value="GPCRRHODOPSN"/>
</dbReference>
<organism evidence="14 15">
    <name type="scientific">Latimeria chalumnae</name>
    <name type="common">Coelacanth</name>
    <dbReference type="NCBI Taxonomy" id="7897"/>
    <lineage>
        <taxon>Eukaryota</taxon>
        <taxon>Metazoa</taxon>
        <taxon>Chordata</taxon>
        <taxon>Craniata</taxon>
        <taxon>Vertebrata</taxon>
        <taxon>Euteleostomi</taxon>
        <taxon>Coelacanthiformes</taxon>
        <taxon>Coelacanthidae</taxon>
        <taxon>Latimeria</taxon>
    </lineage>
</organism>
<feature type="transmembrane region" description="Helical" evidence="12">
    <location>
        <begin position="257"/>
        <end position="277"/>
    </location>
</feature>
<feature type="transmembrane region" description="Helical" evidence="12">
    <location>
        <begin position="34"/>
        <end position="58"/>
    </location>
</feature>
<dbReference type="PANTHER" id="PTHR24249">
    <property type="entry name" value="HISTAMINE RECEPTOR-RELATED G-PROTEIN COUPLED RECEPTOR"/>
    <property type="match status" value="1"/>
</dbReference>
<proteinExistence type="inferred from homology"/>
<reference evidence="14" key="3">
    <citation type="submission" date="2025-09" db="UniProtKB">
        <authorList>
            <consortium name="Ensembl"/>
        </authorList>
    </citation>
    <scope>IDENTIFICATION</scope>
</reference>
<dbReference type="InterPro" id="IPR017452">
    <property type="entry name" value="GPCR_Rhodpsn_7TM"/>
</dbReference>
<dbReference type="PRINTS" id="PR01830">
    <property type="entry name" value="TRACEAMINER"/>
</dbReference>
<feature type="transmembrane region" description="Helical" evidence="12">
    <location>
        <begin position="205"/>
        <end position="224"/>
    </location>
</feature>
<evidence type="ECO:0000256" key="10">
    <source>
        <dbReference type="ARBA" id="ARBA00023224"/>
    </source>
</evidence>
<evidence type="ECO:0000256" key="4">
    <source>
        <dbReference type="ARBA" id="ARBA00022989"/>
    </source>
</evidence>
<dbReference type="OMA" id="ANKHARV"/>
<comment type="subcellular location">
    <subcellularLocation>
        <location evidence="1">Cell membrane</location>
        <topology evidence="1">Multi-pass membrane protein</topology>
    </subcellularLocation>
</comment>
<dbReference type="PANTHER" id="PTHR24249:SF307">
    <property type="entry name" value="TRACE AMINE-ASSOCIATED RECEPTOR 5"/>
    <property type="match status" value="1"/>
</dbReference>
<dbReference type="Proteomes" id="UP000008672">
    <property type="component" value="Unassembled WGS sequence"/>
</dbReference>
<evidence type="ECO:0000256" key="1">
    <source>
        <dbReference type="ARBA" id="ARBA00004651"/>
    </source>
</evidence>
<evidence type="ECO:0000259" key="13">
    <source>
        <dbReference type="PROSITE" id="PS50262"/>
    </source>
</evidence>
<dbReference type="GeneTree" id="ENSGT00940000161258"/>
<feature type="transmembrane region" description="Helical" evidence="12">
    <location>
        <begin position="145"/>
        <end position="169"/>
    </location>
</feature>
<dbReference type="SMART" id="SM01381">
    <property type="entry name" value="7TM_GPCR_Srsx"/>
    <property type="match status" value="1"/>
</dbReference>
<evidence type="ECO:0000256" key="12">
    <source>
        <dbReference type="SAM" id="Phobius"/>
    </source>
</evidence>
<evidence type="ECO:0000313" key="15">
    <source>
        <dbReference type="Proteomes" id="UP000008672"/>
    </source>
</evidence>